<sequence length="135" mass="14147">MDRVGGMGGLVEDAVAAELRRGEPEPLEDGVHDSVGDGWERRIGGGDLADEQVRVGGSAPQPSTFVQPRACQGVGEFIEVDGVVAGVSPNEQPPGGQVEIVQQQLRGFLLAEAMDGDQGDVSRRGRVASTKALRQ</sequence>
<evidence type="ECO:0000313" key="2">
    <source>
        <dbReference type="EMBL" id="GFG50680.1"/>
    </source>
</evidence>
<evidence type="ECO:0000256" key="1">
    <source>
        <dbReference type="SAM" id="MobiDB-lite"/>
    </source>
</evidence>
<accession>A0A7I9VZC0</accession>
<evidence type="ECO:0000313" key="3">
    <source>
        <dbReference type="Proteomes" id="UP000465302"/>
    </source>
</evidence>
<dbReference type="EMBL" id="BLKS01000001">
    <property type="protein sequence ID" value="GFG50680.1"/>
    <property type="molecule type" value="Genomic_DNA"/>
</dbReference>
<comment type="caution">
    <text evidence="2">The sequence shown here is derived from an EMBL/GenBank/DDBJ whole genome shotgun (WGS) entry which is preliminary data.</text>
</comment>
<gene>
    <name evidence="2" type="ORF">MAGR_21210</name>
</gene>
<protein>
    <submittedName>
        <fullName evidence="2">Uncharacterized protein</fullName>
    </submittedName>
</protein>
<dbReference type="Proteomes" id="UP000465302">
    <property type="component" value="Unassembled WGS sequence"/>
</dbReference>
<reference evidence="2 3" key="1">
    <citation type="journal article" date="2019" name="Emerg. Microbes Infect.">
        <title>Comprehensive subspecies identification of 175 nontuberculous mycobacteria species based on 7547 genomic profiles.</title>
        <authorList>
            <person name="Matsumoto Y."/>
            <person name="Kinjo T."/>
            <person name="Motooka D."/>
            <person name="Nabeya D."/>
            <person name="Jung N."/>
            <person name="Uechi K."/>
            <person name="Horii T."/>
            <person name="Iida T."/>
            <person name="Fujita J."/>
            <person name="Nakamura S."/>
        </authorList>
    </citation>
    <scope>NUCLEOTIDE SEQUENCE [LARGE SCALE GENOMIC DNA]</scope>
    <source>
        <strain evidence="2 3">JCM 6377</strain>
    </source>
</reference>
<proteinExistence type="predicted"/>
<feature type="region of interest" description="Disordered" evidence="1">
    <location>
        <begin position="20"/>
        <end position="44"/>
    </location>
</feature>
<feature type="region of interest" description="Disordered" evidence="1">
    <location>
        <begin position="115"/>
        <end position="135"/>
    </location>
</feature>
<dbReference type="AlphaFoldDB" id="A0A7I9VZC0"/>
<name>A0A7I9VZC0_MYCAG</name>
<organism evidence="2 3">
    <name type="scientific">Mycolicibacterium agri</name>
    <name type="common">Mycobacterium agri</name>
    <dbReference type="NCBI Taxonomy" id="36811"/>
    <lineage>
        <taxon>Bacteria</taxon>
        <taxon>Bacillati</taxon>
        <taxon>Actinomycetota</taxon>
        <taxon>Actinomycetes</taxon>
        <taxon>Mycobacteriales</taxon>
        <taxon>Mycobacteriaceae</taxon>
        <taxon>Mycolicibacterium</taxon>
    </lineage>
</organism>